<organism evidence="5 6">
    <name type="scientific">Paraburkholderia nemoris</name>
    <dbReference type="NCBI Taxonomy" id="2793076"/>
    <lineage>
        <taxon>Bacteria</taxon>
        <taxon>Pseudomonadati</taxon>
        <taxon>Pseudomonadota</taxon>
        <taxon>Betaproteobacteria</taxon>
        <taxon>Burkholderiales</taxon>
        <taxon>Burkholderiaceae</taxon>
        <taxon>Paraburkholderia</taxon>
    </lineage>
</organism>
<evidence type="ECO:0000259" key="4">
    <source>
        <dbReference type="PROSITE" id="PS50943"/>
    </source>
</evidence>
<dbReference type="CDD" id="cd00093">
    <property type="entry name" value="HTH_XRE"/>
    <property type="match status" value="1"/>
</dbReference>
<proteinExistence type="predicted"/>
<comment type="caution">
    <text evidence="5">The sequence shown here is derived from an EMBL/GenBank/DDBJ whole genome shotgun (WGS) entry which is preliminary data.</text>
</comment>
<dbReference type="Proteomes" id="UP000673821">
    <property type="component" value="Unassembled WGS sequence"/>
</dbReference>
<evidence type="ECO:0000313" key="6">
    <source>
        <dbReference type="Proteomes" id="UP000673821"/>
    </source>
</evidence>
<keyword evidence="2" id="KW-0238">DNA-binding</keyword>
<dbReference type="GeneID" id="77199049"/>
<feature type="domain" description="HTH cro/C1-type" evidence="4">
    <location>
        <begin position="13"/>
        <end position="67"/>
    </location>
</feature>
<evidence type="ECO:0000256" key="1">
    <source>
        <dbReference type="ARBA" id="ARBA00023015"/>
    </source>
</evidence>
<dbReference type="SMART" id="SM00530">
    <property type="entry name" value="HTH_XRE"/>
    <property type="match status" value="1"/>
</dbReference>
<dbReference type="RefSeq" id="WP_200657837.1">
    <property type="nucleotide sequence ID" value="NZ_CAJNBH010000002.1"/>
</dbReference>
<keyword evidence="3" id="KW-0804">Transcription</keyword>
<reference evidence="5 6" key="1">
    <citation type="submission" date="2021-02" db="EMBL/GenBank/DDBJ databases">
        <authorList>
            <person name="Vanwijnsberghe S."/>
        </authorList>
    </citation>
    <scope>NUCLEOTIDE SEQUENCE [LARGE SCALE GENOMIC DNA]</scope>
    <source>
        <strain evidence="5 6">R-69776</strain>
    </source>
</reference>
<gene>
    <name evidence="5" type="ORF">R69776_00862</name>
</gene>
<dbReference type="SUPFAM" id="SSF47413">
    <property type="entry name" value="lambda repressor-like DNA-binding domains"/>
    <property type="match status" value="1"/>
</dbReference>
<dbReference type="PANTHER" id="PTHR46797:SF23">
    <property type="entry name" value="HTH-TYPE TRANSCRIPTIONAL REGULATOR SUTR"/>
    <property type="match status" value="1"/>
</dbReference>
<dbReference type="Gene3D" id="1.10.260.40">
    <property type="entry name" value="lambda repressor-like DNA-binding domains"/>
    <property type="match status" value="1"/>
</dbReference>
<dbReference type="EMBL" id="CAJNBH010000002">
    <property type="protein sequence ID" value="CAE6705868.1"/>
    <property type="molecule type" value="Genomic_DNA"/>
</dbReference>
<dbReference type="InterPro" id="IPR010982">
    <property type="entry name" value="Lambda_DNA-bd_dom_sf"/>
</dbReference>
<evidence type="ECO:0000256" key="2">
    <source>
        <dbReference type="ARBA" id="ARBA00023125"/>
    </source>
</evidence>
<name>A0ABM8QMY2_9BURK</name>
<protein>
    <recommendedName>
        <fullName evidence="4">HTH cro/C1-type domain-containing protein</fullName>
    </recommendedName>
</protein>
<evidence type="ECO:0000256" key="3">
    <source>
        <dbReference type="ARBA" id="ARBA00023163"/>
    </source>
</evidence>
<dbReference type="Pfam" id="PF01381">
    <property type="entry name" value="HTH_3"/>
    <property type="match status" value="1"/>
</dbReference>
<keyword evidence="6" id="KW-1185">Reference proteome</keyword>
<dbReference type="InterPro" id="IPR050807">
    <property type="entry name" value="TransReg_Diox_bact_type"/>
</dbReference>
<accession>A0ABM8QMY2</accession>
<keyword evidence="1" id="KW-0805">Transcription regulation</keyword>
<dbReference type="InterPro" id="IPR001387">
    <property type="entry name" value="Cro/C1-type_HTH"/>
</dbReference>
<evidence type="ECO:0000313" key="5">
    <source>
        <dbReference type="EMBL" id="CAE6705868.1"/>
    </source>
</evidence>
<dbReference type="PANTHER" id="PTHR46797">
    <property type="entry name" value="HTH-TYPE TRANSCRIPTIONAL REGULATOR"/>
    <property type="match status" value="1"/>
</dbReference>
<sequence length="86" mass="9439">MDYDPPALFGKRLIELRKKLNWSQEHLALESGLARSYLGEVERGKRNIALINICVLAHTLGVAPSALLDFGTPAPKPAKKKQSGND</sequence>
<dbReference type="PROSITE" id="PS50943">
    <property type="entry name" value="HTH_CROC1"/>
    <property type="match status" value="1"/>
</dbReference>